<keyword evidence="3" id="KW-0133">Cell shape</keyword>
<dbReference type="Proteomes" id="UP001200145">
    <property type="component" value="Unassembled WGS sequence"/>
</dbReference>
<dbReference type="Gene3D" id="3.40.630.30">
    <property type="match status" value="1"/>
</dbReference>
<protein>
    <recommendedName>
        <fullName evidence="9">FemAB family protein</fullName>
    </recommendedName>
</protein>
<dbReference type="PROSITE" id="PS51191">
    <property type="entry name" value="FEMABX"/>
    <property type="match status" value="1"/>
</dbReference>
<evidence type="ECO:0000256" key="3">
    <source>
        <dbReference type="ARBA" id="ARBA00022960"/>
    </source>
</evidence>
<keyword evidence="5" id="KW-0012">Acyltransferase</keyword>
<keyword evidence="2" id="KW-0808">Transferase</keyword>
<keyword evidence="4" id="KW-0573">Peptidoglycan synthesis</keyword>
<comment type="similarity">
    <text evidence="1">Belongs to the FemABX family.</text>
</comment>
<evidence type="ECO:0000313" key="8">
    <source>
        <dbReference type="Proteomes" id="UP001200145"/>
    </source>
</evidence>
<keyword evidence="6" id="KW-0961">Cell wall biogenesis/degradation</keyword>
<evidence type="ECO:0008006" key="9">
    <source>
        <dbReference type="Google" id="ProtNLM"/>
    </source>
</evidence>
<evidence type="ECO:0000256" key="6">
    <source>
        <dbReference type="ARBA" id="ARBA00023316"/>
    </source>
</evidence>
<dbReference type="EMBL" id="JAKEVY010000002">
    <property type="protein sequence ID" value="MCF1714792.1"/>
    <property type="molecule type" value="Genomic_DNA"/>
</dbReference>
<evidence type="ECO:0000256" key="5">
    <source>
        <dbReference type="ARBA" id="ARBA00023315"/>
    </source>
</evidence>
<evidence type="ECO:0000256" key="4">
    <source>
        <dbReference type="ARBA" id="ARBA00022984"/>
    </source>
</evidence>
<accession>A0ABS9BGG4</accession>
<organism evidence="7 8">
    <name type="scientific">Flavihumibacter fluminis</name>
    <dbReference type="NCBI Taxonomy" id="2909236"/>
    <lineage>
        <taxon>Bacteria</taxon>
        <taxon>Pseudomonadati</taxon>
        <taxon>Bacteroidota</taxon>
        <taxon>Chitinophagia</taxon>
        <taxon>Chitinophagales</taxon>
        <taxon>Chitinophagaceae</taxon>
        <taxon>Flavihumibacter</taxon>
    </lineage>
</organism>
<evidence type="ECO:0000256" key="2">
    <source>
        <dbReference type="ARBA" id="ARBA00022679"/>
    </source>
</evidence>
<reference evidence="7 8" key="1">
    <citation type="submission" date="2022-01" db="EMBL/GenBank/DDBJ databases">
        <title>Flavihumibacter sp. nov., isolated from sediment of a river.</title>
        <authorList>
            <person name="Liu H."/>
        </authorList>
    </citation>
    <scope>NUCLEOTIDE SEQUENCE [LARGE SCALE GENOMIC DNA]</scope>
    <source>
        <strain evidence="7 8">RY-1</strain>
    </source>
</reference>
<keyword evidence="8" id="KW-1185">Reference proteome</keyword>
<dbReference type="RefSeq" id="WP_234865745.1">
    <property type="nucleotide sequence ID" value="NZ_JAKEVY010000002.1"/>
</dbReference>
<gene>
    <name evidence="7" type="ORF">L0U88_09160</name>
</gene>
<evidence type="ECO:0000313" key="7">
    <source>
        <dbReference type="EMBL" id="MCF1714792.1"/>
    </source>
</evidence>
<dbReference type="PANTHER" id="PTHR36174:SF1">
    <property type="entry name" value="LIPID II:GLYCINE GLYCYLTRANSFERASE"/>
    <property type="match status" value="1"/>
</dbReference>
<dbReference type="InterPro" id="IPR003447">
    <property type="entry name" value="FEMABX"/>
</dbReference>
<name>A0ABS9BGG4_9BACT</name>
<sequence>MVSFKKKFLFLNVKENWYHCEPGFWDMLMPTAWLHVKNRKTPVKPGFSDVTYTIENDLTLDHDTIYAGFLKSNRQQIRQAEEAGVEFEFHNDVEGFVEFFNEFARSVNIGTTSVRRIKEMEGFLKLSYAKHQGRILVAHSTLIDDTYKIVRAFHSASKRTDDAFDKSLIAKANKALHYKDMMHFRELGYKVYDFGGYTQNTEDKALLGINNFKQSFGGEVVACTNYYTVSYQLLKKVGSLMGALGKG</sequence>
<dbReference type="PANTHER" id="PTHR36174">
    <property type="entry name" value="LIPID II:GLYCINE GLYCYLTRANSFERASE"/>
    <property type="match status" value="1"/>
</dbReference>
<evidence type="ECO:0000256" key="1">
    <source>
        <dbReference type="ARBA" id="ARBA00009943"/>
    </source>
</evidence>
<dbReference type="InterPro" id="IPR050644">
    <property type="entry name" value="PG_Glycine_Bridge_Synth"/>
</dbReference>
<dbReference type="InterPro" id="IPR016181">
    <property type="entry name" value="Acyl_CoA_acyltransferase"/>
</dbReference>
<comment type="caution">
    <text evidence="7">The sequence shown here is derived from an EMBL/GenBank/DDBJ whole genome shotgun (WGS) entry which is preliminary data.</text>
</comment>
<dbReference type="SUPFAM" id="SSF55729">
    <property type="entry name" value="Acyl-CoA N-acyltransferases (Nat)"/>
    <property type="match status" value="1"/>
</dbReference>
<proteinExistence type="inferred from homology"/>